<dbReference type="PANTHER" id="PTHR43690">
    <property type="entry name" value="NARDILYSIN"/>
    <property type="match status" value="1"/>
</dbReference>
<comment type="similarity">
    <text evidence="1">Belongs to the peptidase M16 family.</text>
</comment>
<dbReference type="InterPro" id="IPR011249">
    <property type="entry name" value="Metalloenz_LuxS/M16"/>
</dbReference>
<organism evidence="10 11">
    <name type="scientific">Anaeromyxobacter oryzae</name>
    <dbReference type="NCBI Taxonomy" id="2918170"/>
    <lineage>
        <taxon>Bacteria</taxon>
        <taxon>Pseudomonadati</taxon>
        <taxon>Myxococcota</taxon>
        <taxon>Myxococcia</taxon>
        <taxon>Myxococcales</taxon>
        <taxon>Cystobacterineae</taxon>
        <taxon>Anaeromyxobacteraceae</taxon>
        <taxon>Anaeromyxobacter</taxon>
    </lineage>
</organism>
<reference evidence="11" key="1">
    <citation type="journal article" date="2022" name="Int. J. Syst. Evol. Microbiol.">
        <title>Anaeromyxobacter oryzae sp. nov., Anaeromyxobacter diazotrophicus sp. nov. and Anaeromyxobacter paludicola sp. nov., isolated from paddy soils.</title>
        <authorList>
            <person name="Itoh H."/>
            <person name="Xu Z."/>
            <person name="Mise K."/>
            <person name="Masuda Y."/>
            <person name="Ushijima N."/>
            <person name="Hayakawa C."/>
            <person name="Shiratori Y."/>
            <person name="Senoo K."/>
        </authorList>
    </citation>
    <scope>NUCLEOTIDE SEQUENCE [LARGE SCALE GENOMIC DNA]</scope>
    <source>
        <strain evidence="11">Red232</strain>
    </source>
</reference>
<keyword evidence="11" id="KW-1185">Reference proteome</keyword>
<evidence type="ECO:0000256" key="6">
    <source>
        <dbReference type="SAM" id="MobiDB-lite"/>
    </source>
</evidence>
<sequence>MTRRARVALPAVILAALGLACAAHQRYVPKGRPVPYQGFFATFPSGLRLVVYEVPQVDRFAVTVSYGSGSAADPAGKDGLAHLAEHLAFRAAPPWAQGARIWDGLLEAGFRFNAETSPDSTDFWAAGKPANLRTALALEASRMRDPLVGVTDDDFAVERDVVLAEYRERFENDPVGAQLAWLRTEAFGDHPYGRTGAGTPESLRAITLADVRAWAKAEYVPRNAIVVVIAPRSTREVTELVLDTFGPLTGDGEATRVQPVARSAPPVPPPPDDEIAPASRTAPVRQPVVWVAWRVPGDAAGEEPKAQFAAAAIDAAFSVKLVQAFGGNASEVVERFDAFYEGFGGAGLVVFRAELARAGDAGKVIDLVKSAAFEVRAEDELRDPAVTRLPYAIGNRLRANVAVSTRDRLLVKGYLAMESIDGSQVARFLRATGQPDFLAGWQRLVAGQLHGVPTDYLNEHLRREQAVALVVLPDRDAPARALGDLASVRGERRDDSEDPSVGPAPGPEEALAVARPPNLAAAERRVLANGLAVVVARRGNLPVAQVDLVVRTRAEGTPEIPPGLPALALGSNQAYFAEHDLERIGADAETRRTGEALHRVARGTSANLDVLLQSTAEWARDQTPRWFDGAHEAFTRRLARLEKDVDFAAARALAAALFPGHPYGASPSADVIGRLASGDASRWLSEEIRPERARLVVVSDQDPSPELWAAIEGHFGGWARGGRDRIPPPPPPVPAARRVLLLDRPGATQAVVLAAFRAPPRAERDEAATEAVRWLLRTRLNQKIRIEEGVSYGVAVSLLDHERGAALLARAAVDRDATVLALRTILGAVERLGAAPLQPAEAARARWQVARAYGSAFDTVDATAAALVTEATYDLPPDHWDRQPAEIAALSPERIQKAAAALALGREVILVVGDAAALRPQLEKAGYAVEAAR</sequence>
<evidence type="ECO:0000256" key="5">
    <source>
        <dbReference type="ARBA" id="ARBA00023049"/>
    </source>
</evidence>
<evidence type="ECO:0000259" key="8">
    <source>
        <dbReference type="Pfam" id="PF00675"/>
    </source>
</evidence>
<dbReference type="InterPro" id="IPR011765">
    <property type="entry name" value="Pept_M16_N"/>
</dbReference>
<evidence type="ECO:0000256" key="3">
    <source>
        <dbReference type="ARBA" id="ARBA00022801"/>
    </source>
</evidence>
<dbReference type="RefSeq" id="WP_248362149.1">
    <property type="nucleotide sequence ID" value="NZ_AP025591.1"/>
</dbReference>
<dbReference type="Pfam" id="PF05193">
    <property type="entry name" value="Peptidase_M16_C"/>
    <property type="match status" value="2"/>
</dbReference>
<evidence type="ECO:0000259" key="9">
    <source>
        <dbReference type="Pfam" id="PF05193"/>
    </source>
</evidence>
<evidence type="ECO:0008006" key="12">
    <source>
        <dbReference type="Google" id="ProtNLM"/>
    </source>
</evidence>
<feature type="domain" description="Peptidase M16 N-terminal" evidence="8">
    <location>
        <begin position="55"/>
        <end position="194"/>
    </location>
</feature>
<dbReference type="Proteomes" id="UP001162891">
    <property type="component" value="Chromosome"/>
</dbReference>
<protein>
    <recommendedName>
        <fullName evidence="12">Peptidase M16 domain protein</fullName>
    </recommendedName>
</protein>
<feature type="domain" description="Peptidase M16 C-terminal" evidence="9">
    <location>
        <begin position="206"/>
        <end position="370"/>
    </location>
</feature>
<dbReference type="EMBL" id="AP025591">
    <property type="protein sequence ID" value="BDG03787.1"/>
    <property type="molecule type" value="Genomic_DNA"/>
</dbReference>
<gene>
    <name evidence="10" type="ORF">AMOR_27830</name>
</gene>
<feature type="signal peptide" evidence="7">
    <location>
        <begin position="1"/>
        <end position="22"/>
    </location>
</feature>
<feature type="chain" id="PRO_5047317132" description="Peptidase M16 domain protein" evidence="7">
    <location>
        <begin position="23"/>
        <end position="933"/>
    </location>
</feature>
<proteinExistence type="inferred from homology"/>
<evidence type="ECO:0000256" key="2">
    <source>
        <dbReference type="ARBA" id="ARBA00022670"/>
    </source>
</evidence>
<dbReference type="InterPro" id="IPR050626">
    <property type="entry name" value="Peptidase_M16"/>
</dbReference>
<dbReference type="PANTHER" id="PTHR43690:SF17">
    <property type="entry name" value="PROTEIN YHJJ"/>
    <property type="match status" value="1"/>
</dbReference>
<keyword evidence="2" id="KW-0645">Protease</keyword>
<dbReference type="PROSITE" id="PS51257">
    <property type="entry name" value="PROKAR_LIPOPROTEIN"/>
    <property type="match status" value="1"/>
</dbReference>
<keyword evidence="5" id="KW-0482">Metalloprotease</keyword>
<keyword evidence="4" id="KW-0862">Zinc</keyword>
<evidence type="ECO:0000256" key="1">
    <source>
        <dbReference type="ARBA" id="ARBA00007261"/>
    </source>
</evidence>
<name>A0ABN6MVC1_9BACT</name>
<evidence type="ECO:0000256" key="4">
    <source>
        <dbReference type="ARBA" id="ARBA00022833"/>
    </source>
</evidence>
<evidence type="ECO:0000313" key="10">
    <source>
        <dbReference type="EMBL" id="BDG03787.1"/>
    </source>
</evidence>
<keyword evidence="7" id="KW-0732">Signal</keyword>
<evidence type="ECO:0000256" key="7">
    <source>
        <dbReference type="SAM" id="SignalP"/>
    </source>
</evidence>
<dbReference type="Gene3D" id="3.30.830.10">
    <property type="entry name" value="Metalloenzyme, LuxS/M16 peptidase-like"/>
    <property type="match status" value="3"/>
</dbReference>
<feature type="region of interest" description="Disordered" evidence="6">
    <location>
        <begin position="484"/>
        <end position="512"/>
    </location>
</feature>
<keyword evidence="3" id="KW-0378">Hydrolase</keyword>
<feature type="domain" description="Peptidase M16 C-terminal" evidence="9">
    <location>
        <begin position="689"/>
        <end position="848"/>
    </location>
</feature>
<dbReference type="Pfam" id="PF00675">
    <property type="entry name" value="Peptidase_M16"/>
    <property type="match status" value="1"/>
</dbReference>
<evidence type="ECO:0000313" key="11">
    <source>
        <dbReference type="Proteomes" id="UP001162891"/>
    </source>
</evidence>
<dbReference type="SUPFAM" id="SSF63411">
    <property type="entry name" value="LuxS/MPP-like metallohydrolase"/>
    <property type="match status" value="3"/>
</dbReference>
<accession>A0ABN6MVC1</accession>
<dbReference type="InterPro" id="IPR007863">
    <property type="entry name" value="Peptidase_M16_C"/>
</dbReference>